<organism evidence="3">
    <name type="scientific">Anopheles coluzzii</name>
    <name type="common">African malaria mosquito</name>
    <dbReference type="NCBI Taxonomy" id="1518534"/>
    <lineage>
        <taxon>Eukaryota</taxon>
        <taxon>Metazoa</taxon>
        <taxon>Ecdysozoa</taxon>
        <taxon>Arthropoda</taxon>
        <taxon>Hexapoda</taxon>
        <taxon>Insecta</taxon>
        <taxon>Pterygota</taxon>
        <taxon>Neoptera</taxon>
        <taxon>Endopterygota</taxon>
        <taxon>Diptera</taxon>
        <taxon>Nematocera</taxon>
        <taxon>Culicoidea</taxon>
        <taxon>Culicidae</taxon>
        <taxon>Anophelinae</taxon>
        <taxon>Anopheles</taxon>
    </lineage>
</organism>
<feature type="region of interest" description="Disordered" evidence="1">
    <location>
        <begin position="146"/>
        <end position="176"/>
    </location>
</feature>
<feature type="signal peptide" evidence="2">
    <location>
        <begin position="1"/>
        <end position="28"/>
    </location>
</feature>
<dbReference type="EnsemblMetazoa" id="ACOM027651-RA">
    <property type="protein sequence ID" value="ACOM027651-PA.1"/>
    <property type="gene ID" value="ACOM027651"/>
</dbReference>
<name>A0A8W7PA98_ANOCL</name>
<accession>A0A8W7PA98</accession>
<feature type="compositionally biased region" description="Pro residues" evidence="1">
    <location>
        <begin position="148"/>
        <end position="158"/>
    </location>
</feature>
<dbReference type="AlphaFoldDB" id="A0A8W7PA98"/>
<feature type="compositionally biased region" description="Polar residues" evidence="1">
    <location>
        <begin position="225"/>
        <end position="240"/>
    </location>
</feature>
<evidence type="ECO:0000313" key="3">
    <source>
        <dbReference type="EnsemblMetazoa" id="ACOM027651-PA.1"/>
    </source>
</evidence>
<proteinExistence type="predicted"/>
<feature type="chain" id="PRO_5036471671" evidence="2">
    <location>
        <begin position="29"/>
        <end position="240"/>
    </location>
</feature>
<sequence>MTTVLVGRPWIKLSVLLFVCQPTGRWLGSSDPPPPVVPFPPVTIAPALVFISSDRLAPVGRCVAELARDRLSAVNNNTPEPPPMHSSAPHIKIAYRSLSGVPLAEDPLLTTMLPSLSIRLPAYRSGLLLNVPVLARARCAGPLTPATVPGPIPGPSSPSSPGSSLTPPTPPPPSRSLLSALVPHWYGNRRPPLVPLCLLPSASVQRAELRVPVGTVQRDVGQKGYRSQSTTNAGNLINTT</sequence>
<reference evidence="3" key="1">
    <citation type="submission" date="2022-08" db="UniProtKB">
        <authorList>
            <consortium name="EnsemblMetazoa"/>
        </authorList>
    </citation>
    <scope>IDENTIFICATION</scope>
</reference>
<keyword evidence="2" id="KW-0732">Signal</keyword>
<protein>
    <submittedName>
        <fullName evidence="3">Uncharacterized protein</fullName>
    </submittedName>
</protein>
<evidence type="ECO:0000256" key="1">
    <source>
        <dbReference type="SAM" id="MobiDB-lite"/>
    </source>
</evidence>
<feature type="region of interest" description="Disordered" evidence="1">
    <location>
        <begin position="219"/>
        <end position="240"/>
    </location>
</feature>
<evidence type="ECO:0000256" key="2">
    <source>
        <dbReference type="SAM" id="SignalP"/>
    </source>
</evidence>
<dbReference type="Proteomes" id="UP000075882">
    <property type="component" value="Unassembled WGS sequence"/>
</dbReference>